<dbReference type="InterPro" id="IPR002173">
    <property type="entry name" value="Carboh/pur_kinase_PfkB_CS"/>
</dbReference>
<keyword evidence="3 7" id="KW-0547">Nucleotide-binding</keyword>
<protein>
    <recommendedName>
        <fullName evidence="7">Tagatose-6-phosphate kinase</fullName>
        <ecNumber evidence="7">2.7.1.144</ecNumber>
    </recommendedName>
</protein>
<keyword evidence="12" id="KW-1185">Reference proteome</keyword>
<dbReference type="PANTHER" id="PTHR46566">
    <property type="entry name" value="1-PHOSPHOFRUCTOKINASE-RELATED"/>
    <property type="match status" value="1"/>
</dbReference>
<dbReference type="SUPFAM" id="SSF53613">
    <property type="entry name" value="Ribokinase-like"/>
    <property type="match status" value="1"/>
</dbReference>
<dbReference type="GO" id="GO:0008662">
    <property type="term" value="F:1-phosphofructokinase activity"/>
    <property type="evidence" value="ECO:0007669"/>
    <property type="project" value="UniProtKB-UniRule"/>
</dbReference>
<dbReference type="CDD" id="cd01164">
    <property type="entry name" value="FruK_PfkB_like"/>
    <property type="match status" value="1"/>
</dbReference>
<evidence type="ECO:0000256" key="9">
    <source>
        <dbReference type="RuleBase" id="RU369061"/>
    </source>
</evidence>
<comment type="similarity">
    <text evidence="1">Belongs to the carbohydrate kinase pfkB family.</text>
</comment>
<comment type="similarity">
    <text evidence="7">Belongs to the carbohydrate kinase PfkB family. LacC subfamily.</text>
</comment>
<dbReference type="InterPro" id="IPR011611">
    <property type="entry name" value="PfkB_dom"/>
</dbReference>
<dbReference type="GO" id="GO:0005524">
    <property type="term" value="F:ATP binding"/>
    <property type="evidence" value="ECO:0007669"/>
    <property type="project" value="UniProtKB-UniRule"/>
</dbReference>
<organism evidence="11 12">
    <name type="scientific">Caldinitratiruptor microaerophilus</name>
    <dbReference type="NCBI Taxonomy" id="671077"/>
    <lineage>
        <taxon>Bacteria</taxon>
        <taxon>Bacillati</taxon>
        <taxon>Bacillota</taxon>
        <taxon>Clostridia</taxon>
        <taxon>Eubacteriales</taxon>
        <taxon>Symbiobacteriaceae</taxon>
        <taxon>Caldinitratiruptor</taxon>
    </lineage>
</organism>
<keyword evidence="7" id="KW-0423">Lactose metabolism</keyword>
<evidence type="ECO:0000256" key="8">
    <source>
        <dbReference type="RuleBase" id="RU003704"/>
    </source>
</evidence>
<dbReference type="Pfam" id="PF00294">
    <property type="entry name" value="PfkB"/>
    <property type="match status" value="1"/>
</dbReference>
<comment type="function">
    <text evidence="9">Catalyzes the ATP-dependent phosphorylation of fructose-l-phosphate to fructose-l,6-bisphosphate.</text>
</comment>
<dbReference type="NCBIfam" id="TIGR03168">
    <property type="entry name" value="1-PFK"/>
    <property type="match status" value="1"/>
</dbReference>
<dbReference type="KEGG" id="cmic:caldi_05740"/>
<dbReference type="InterPro" id="IPR002139">
    <property type="entry name" value="Ribo/fructo_kinase"/>
</dbReference>
<evidence type="ECO:0000256" key="3">
    <source>
        <dbReference type="ARBA" id="ARBA00022741"/>
    </source>
</evidence>
<evidence type="ECO:0000256" key="2">
    <source>
        <dbReference type="ARBA" id="ARBA00022679"/>
    </source>
</evidence>
<dbReference type="GO" id="GO:0044281">
    <property type="term" value="P:small molecule metabolic process"/>
    <property type="evidence" value="ECO:0007669"/>
    <property type="project" value="UniProtKB-ARBA"/>
</dbReference>
<evidence type="ECO:0000256" key="4">
    <source>
        <dbReference type="ARBA" id="ARBA00022777"/>
    </source>
</evidence>
<proteinExistence type="inferred from homology"/>
<dbReference type="PRINTS" id="PR00990">
    <property type="entry name" value="RIBOKINASE"/>
</dbReference>
<dbReference type="GO" id="GO:0016052">
    <property type="term" value="P:carbohydrate catabolic process"/>
    <property type="evidence" value="ECO:0007669"/>
    <property type="project" value="UniProtKB-ARBA"/>
</dbReference>
<evidence type="ECO:0000259" key="10">
    <source>
        <dbReference type="Pfam" id="PF00294"/>
    </source>
</evidence>
<dbReference type="GO" id="GO:0005829">
    <property type="term" value="C:cytosol"/>
    <property type="evidence" value="ECO:0007669"/>
    <property type="project" value="TreeGrafter"/>
</dbReference>
<dbReference type="PIRSF" id="PIRSF000535">
    <property type="entry name" value="1PFK/6PFK/LacC"/>
    <property type="match status" value="1"/>
</dbReference>
<accession>A0AA35CJ92</accession>
<dbReference type="PANTHER" id="PTHR46566:SF5">
    <property type="entry name" value="1-PHOSPHOFRUCTOKINASE"/>
    <property type="match status" value="1"/>
</dbReference>
<evidence type="ECO:0000256" key="1">
    <source>
        <dbReference type="ARBA" id="ARBA00005380"/>
    </source>
</evidence>
<comment type="catalytic activity">
    <reaction evidence="7">
        <text>D-tagatofuranose 6-phosphate + ATP = D-tagatofuranose 1,6-bisphosphate + ADP + H(+)</text>
        <dbReference type="Rhea" id="RHEA:12420"/>
        <dbReference type="ChEBI" id="CHEBI:15378"/>
        <dbReference type="ChEBI" id="CHEBI:30616"/>
        <dbReference type="ChEBI" id="CHEBI:58694"/>
        <dbReference type="ChEBI" id="CHEBI:58695"/>
        <dbReference type="ChEBI" id="CHEBI:456216"/>
        <dbReference type="EC" id="2.7.1.144"/>
    </reaction>
</comment>
<dbReference type="AlphaFoldDB" id="A0AA35CJ92"/>
<evidence type="ECO:0000313" key="12">
    <source>
        <dbReference type="Proteomes" id="UP001163687"/>
    </source>
</evidence>
<sequence length="321" mass="33563">MAKAVATVTLNPALDRTVEVEGLRLGGTNRVAAVRVDPGGKGLNVARVARRLGLEAIALGLLGEENSHLFHRVLAWEGVEDRLIEVPGETRTNLKIVDRLSGLETEINEVGFTVTPEHLERLREVLEQVLDRTGALVVTGSLPPGAPADTYARHIRLARAAGVLTVLDASGDALRQGLRAAPDAVKPNRAELEEAAGRPLSDLGAVYRAASDLLTSGPGWVLVSLGAEGAVLVTPEGAWRGTVPDVPIRSTVGAGDSMVAALVHGLLHGMDPPGILRRALAAGVATATLPGTELCTAEAVDEMARAITVHPCEPERVGEDD</sequence>
<dbReference type="Proteomes" id="UP001163687">
    <property type="component" value="Chromosome"/>
</dbReference>
<gene>
    <name evidence="11" type="ORF">caldi_05740</name>
</gene>
<dbReference type="GO" id="GO:0005988">
    <property type="term" value="P:lactose metabolic process"/>
    <property type="evidence" value="ECO:0007669"/>
    <property type="project" value="UniProtKB-KW"/>
</dbReference>
<dbReference type="FunFam" id="3.40.1190.20:FF:000001">
    <property type="entry name" value="Phosphofructokinase"/>
    <property type="match status" value="1"/>
</dbReference>
<dbReference type="EC" id="2.7.1.144" evidence="7"/>
<dbReference type="EMBL" id="AP025628">
    <property type="protein sequence ID" value="BDG59484.1"/>
    <property type="molecule type" value="Genomic_DNA"/>
</dbReference>
<evidence type="ECO:0000256" key="5">
    <source>
        <dbReference type="ARBA" id="ARBA00022840"/>
    </source>
</evidence>
<comment type="pathway">
    <text evidence="7">Carbohydrate metabolism; D-tagatose 6-phosphate degradation; D-glyceraldehyde 3-phosphate and glycerone phosphate from D-tagatose 6-phosphate: step 1/2.</text>
</comment>
<feature type="domain" description="Carbohydrate kinase PfkB" evidence="10">
    <location>
        <begin position="15"/>
        <end position="295"/>
    </location>
</feature>
<dbReference type="InterPro" id="IPR029056">
    <property type="entry name" value="Ribokinase-like"/>
</dbReference>
<dbReference type="Gene3D" id="3.40.1190.20">
    <property type="match status" value="1"/>
</dbReference>
<comment type="catalytic activity">
    <reaction evidence="6 9">
        <text>beta-D-fructose 1-phosphate + ATP = beta-D-fructose 1,6-bisphosphate + ADP + H(+)</text>
        <dbReference type="Rhea" id="RHEA:14213"/>
        <dbReference type="ChEBI" id="CHEBI:15378"/>
        <dbReference type="ChEBI" id="CHEBI:30616"/>
        <dbReference type="ChEBI" id="CHEBI:32966"/>
        <dbReference type="ChEBI" id="CHEBI:138881"/>
        <dbReference type="ChEBI" id="CHEBI:456216"/>
        <dbReference type="EC" id="2.7.1.56"/>
    </reaction>
</comment>
<keyword evidence="4 8" id="KW-0418">Kinase</keyword>
<dbReference type="GO" id="GO:0009024">
    <property type="term" value="F:tagatose-6-phosphate kinase activity"/>
    <property type="evidence" value="ECO:0007669"/>
    <property type="project" value="UniProtKB-EC"/>
</dbReference>
<dbReference type="InterPro" id="IPR022463">
    <property type="entry name" value="1-PFruKinase"/>
</dbReference>
<evidence type="ECO:0000256" key="7">
    <source>
        <dbReference type="PIRNR" id="PIRNR000535"/>
    </source>
</evidence>
<reference evidence="11" key="1">
    <citation type="submission" date="2022-03" db="EMBL/GenBank/DDBJ databases">
        <title>Complete genome sequence of Caldinitratiruptor microaerophilus.</title>
        <authorList>
            <person name="Mukaiyama R."/>
            <person name="Nishiyama T."/>
            <person name="Ueda K."/>
        </authorList>
    </citation>
    <scope>NUCLEOTIDE SEQUENCE</scope>
    <source>
        <strain evidence="11">JCM 16183</strain>
    </source>
</reference>
<keyword evidence="2 7" id="KW-0808">Transferase</keyword>
<evidence type="ECO:0000313" key="11">
    <source>
        <dbReference type="EMBL" id="BDG59484.1"/>
    </source>
</evidence>
<dbReference type="PROSITE" id="PS00584">
    <property type="entry name" value="PFKB_KINASES_2"/>
    <property type="match status" value="1"/>
</dbReference>
<name>A0AA35CJ92_9FIRM</name>
<dbReference type="NCBIfam" id="TIGR03828">
    <property type="entry name" value="pfkB"/>
    <property type="match status" value="1"/>
</dbReference>
<keyword evidence="5 7" id="KW-0067">ATP-binding</keyword>
<evidence type="ECO:0000256" key="6">
    <source>
        <dbReference type="ARBA" id="ARBA00047745"/>
    </source>
</evidence>
<dbReference type="RefSeq" id="WP_264843610.1">
    <property type="nucleotide sequence ID" value="NZ_AP025628.1"/>
</dbReference>
<dbReference type="InterPro" id="IPR017583">
    <property type="entry name" value="Tagatose/fructose_Pkinase"/>
</dbReference>